<evidence type="ECO:0000313" key="2">
    <source>
        <dbReference type="EMBL" id="KAK3222634.1"/>
    </source>
</evidence>
<evidence type="ECO:0000259" key="1">
    <source>
        <dbReference type="Pfam" id="PF12776"/>
    </source>
</evidence>
<reference evidence="2" key="1">
    <citation type="journal article" date="2023" name="Plant J.">
        <title>Genome sequences and population genomics provide insights into the demographic history, inbreeding, and mutation load of two 'living fossil' tree species of Dipteronia.</title>
        <authorList>
            <person name="Feng Y."/>
            <person name="Comes H.P."/>
            <person name="Chen J."/>
            <person name="Zhu S."/>
            <person name="Lu R."/>
            <person name="Zhang X."/>
            <person name="Li P."/>
            <person name="Qiu J."/>
            <person name="Olsen K.M."/>
            <person name="Qiu Y."/>
        </authorList>
    </citation>
    <scope>NUCLEOTIDE SEQUENCE</scope>
    <source>
        <strain evidence="2">NBL</strain>
    </source>
</reference>
<dbReference type="Proteomes" id="UP001281410">
    <property type="component" value="Unassembled WGS sequence"/>
</dbReference>
<sequence>MKLEVVNFNKATGREYTKLQLKNKWDVFKNGWTVWKQLIGKEIGLGWNTNLKTIDAPNEWWLRKLEVYPNVAKFCKEGTDAEMKGKFYRMFMNTTTMGDTGDHAWTPSSNALPSDGCELNNNDTIVLDNDLVDEDAVKVTHES</sequence>
<dbReference type="InterPro" id="IPR024752">
    <property type="entry name" value="Myb/SANT-like_dom"/>
</dbReference>
<dbReference type="PANTHER" id="PTHR31704:SF37">
    <property type="entry name" value="HEAT SHOCK PROTEIN"/>
    <property type="match status" value="1"/>
</dbReference>
<protein>
    <recommendedName>
        <fullName evidence="1">Myb/SANT-like domain-containing protein</fullName>
    </recommendedName>
</protein>
<dbReference type="PANTHER" id="PTHR31704">
    <property type="entry name" value="MYB/SANT-LIKE DNA-BINDING DOMAIN PROTEIN-RELATED"/>
    <property type="match status" value="1"/>
</dbReference>
<dbReference type="AlphaFoldDB" id="A0AAE0AS68"/>
<accession>A0AAE0AS68</accession>
<comment type="caution">
    <text evidence="2">The sequence shown here is derived from an EMBL/GenBank/DDBJ whole genome shotgun (WGS) entry which is preliminary data.</text>
</comment>
<feature type="domain" description="Myb/SANT-like" evidence="1">
    <location>
        <begin position="6"/>
        <end position="61"/>
    </location>
</feature>
<gene>
    <name evidence="2" type="ORF">Dsin_009659</name>
</gene>
<keyword evidence="3" id="KW-1185">Reference proteome</keyword>
<dbReference type="Pfam" id="PF12776">
    <property type="entry name" value="Myb_DNA-bind_3"/>
    <property type="match status" value="1"/>
</dbReference>
<organism evidence="2 3">
    <name type="scientific">Dipteronia sinensis</name>
    <dbReference type="NCBI Taxonomy" id="43782"/>
    <lineage>
        <taxon>Eukaryota</taxon>
        <taxon>Viridiplantae</taxon>
        <taxon>Streptophyta</taxon>
        <taxon>Embryophyta</taxon>
        <taxon>Tracheophyta</taxon>
        <taxon>Spermatophyta</taxon>
        <taxon>Magnoliopsida</taxon>
        <taxon>eudicotyledons</taxon>
        <taxon>Gunneridae</taxon>
        <taxon>Pentapetalae</taxon>
        <taxon>rosids</taxon>
        <taxon>malvids</taxon>
        <taxon>Sapindales</taxon>
        <taxon>Sapindaceae</taxon>
        <taxon>Hippocastanoideae</taxon>
        <taxon>Acereae</taxon>
        <taxon>Dipteronia</taxon>
    </lineage>
</organism>
<evidence type="ECO:0000313" key="3">
    <source>
        <dbReference type="Proteomes" id="UP001281410"/>
    </source>
</evidence>
<proteinExistence type="predicted"/>
<dbReference type="EMBL" id="JANJYJ010000003">
    <property type="protein sequence ID" value="KAK3222634.1"/>
    <property type="molecule type" value="Genomic_DNA"/>
</dbReference>
<name>A0AAE0AS68_9ROSI</name>